<proteinExistence type="predicted"/>
<evidence type="ECO:0000313" key="2">
    <source>
        <dbReference type="EMBL" id="MCY0966779.1"/>
    </source>
</evidence>
<dbReference type="Proteomes" id="UP001150830">
    <property type="component" value="Unassembled WGS sequence"/>
</dbReference>
<dbReference type="InterPro" id="IPR025392">
    <property type="entry name" value="DUF4124"/>
</dbReference>
<name>A0A9X3EFX2_9GAMM</name>
<sequence>MQRHSISLLLILFCGGVVQPALAEVWQWRDEQGVLHFSDLPPSERRVASPALIPPTQVDVDVMARDRLQRQQDWLQLREAERKQLQAQKAQEAKVAEARNNACRVMLGKLTDISRSNRFYDYDASGKRVYLDTAEVNSRQNSLQQKFDKQCAGYARS</sequence>
<gene>
    <name evidence="2" type="ORF">OUO13_16475</name>
</gene>
<evidence type="ECO:0000259" key="1">
    <source>
        <dbReference type="Pfam" id="PF13511"/>
    </source>
</evidence>
<comment type="caution">
    <text evidence="2">The sequence shown here is derived from an EMBL/GenBank/DDBJ whole genome shotgun (WGS) entry which is preliminary data.</text>
</comment>
<organism evidence="2 3">
    <name type="scientific">Parathalassolituus penaei</name>
    <dbReference type="NCBI Taxonomy" id="2997323"/>
    <lineage>
        <taxon>Bacteria</taxon>
        <taxon>Pseudomonadati</taxon>
        <taxon>Pseudomonadota</taxon>
        <taxon>Gammaproteobacteria</taxon>
        <taxon>Oceanospirillales</taxon>
        <taxon>Oceanospirillaceae</taxon>
        <taxon>Parathalassolituus</taxon>
    </lineage>
</organism>
<keyword evidence="3" id="KW-1185">Reference proteome</keyword>
<evidence type="ECO:0000313" key="3">
    <source>
        <dbReference type="Proteomes" id="UP001150830"/>
    </source>
</evidence>
<dbReference type="RefSeq" id="WP_283174976.1">
    <property type="nucleotide sequence ID" value="NZ_JAPNOA010000056.1"/>
</dbReference>
<feature type="domain" description="DUF4124" evidence="1">
    <location>
        <begin position="14"/>
        <end position="47"/>
    </location>
</feature>
<accession>A0A9X3EFX2</accession>
<dbReference type="EMBL" id="JAPNOA010000056">
    <property type="protein sequence ID" value="MCY0966779.1"/>
    <property type="molecule type" value="Genomic_DNA"/>
</dbReference>
<reference evidence="2" key="1">
    <citation type="submission" date="2022-11" db="EMBL/GenBank/DDBJ databases">
        <title>Parathalassolutuus dongxingensis gen. nov., sp. nov., a novel member of family Oceanospirillaceae isolated from a coastal shrimp pond in Guangxi, China.</title>
        <authorList>
            <person name="Chen H."/>
        </authorList>
    </citation>
    <scope>NUCLEOTIDE SEQUENCE</scope>
    <source>
        <strain evidence="2">G-43</strain>
    </source>
</reference>
<protein>
    <submittedName>
        <fullName evidence="2">DUF4124 domain-containing protein</fullName>
    </submittedName>
</protein>
<dbReference type="Pfam" id="PF13511">
    <property type="entry name" value="DUF4124"/>
    <property type="match status" value="1"/>
</dbReference>
<dbReference type="AlphaFoldDB" id="A0A9X3EFX2"/>